<keyword evidence="1 3" id="KW-0597">Phosphoprotein</keyword>
<evidence type="ECO:0000313" key="7">
    <source>
        <dbReference type="Proteomes" id="UP000184047"/>
    </source>
</evidence>
<dbReference type="SUPFAM" id="SSF52172">
    <property type="entry name" value="CheY-like"/>
    <property type="match status" value="1"/>
</dbReference>
<dbReference type="Gene3D" id="3.40.50.2300">
    <property type="match status" value="1"/>
</dbReference>
<evidence type="ECO:0000256" key="2">
    <source>
        <dbReference type="ARBA" id="ARBA00023125"/>
    </source>
</evidence>
<reference evidence="7" key="1">
    <citation type="submission" date="2016-11" db="EMBL/GenBank/DDBJ databases">
        <authorList>
            <person name="Varghese N."/>
            <person name="Submissions S."/>
        </authorList>
    </citation>
    <scope>NUCLEOTIDE SEQUENCE [LARGE SCALE GENOMIC DNA]</scope>
    <source>
        <strain evidence="7">DSM 19055</strain>
    </source>
</reference>
<evidence type="ECO:0000259" key="4">
    <source>
        <dbReference type="PROSITE" id="PS50043"/>
    </source>
</evidence>
<dbReference type="InterPro" id="IPR016032">
    <property type="entry name" value="Sig_transdc_resp-reg_C-effctor"/>
</dbReference>
<feature type="domain" description="Response regulatory" evidence="5">
    <location>
        <begin position="4"/>
        <end position="119"/>
    </location>
</feature>
<dbReference type="SMART" id="SM00448">
    <property type="entry name" value="REC"/>
    <property type="match status" value="1"/>
</dbReference>
<keyword evidence="7" id="KW-1185">Reference proteome</keyword>
<dbReference type="GO" id="GO:0003677">
    <property type="term" value="F:DNA binding"/>
    <property type="evidence" value="ECO:0007669"/>
    <property type="project" value="UniProtKB-KW"/>
</dbReference>
<dbReference type="SMART" id="SM00421">
    <property type="entry name" value="HTH_LUXR"/>
    <property type="match status" value="1"/>
</dbReference>
<dbReference type="GO" id="GO:0000160">
    <property type="term" value="P:phosphorelay signal transduction system"/>
    <property type="evidence" value="ECO:0007669"/>
    <property type="project" value="InterPro"/>
</dbReference>
<dbReference type="CDD" id="cd17535">
    <property type="entry name" value="REC_NarL-like"/>
    <property type="match status" value="1"/>
</dbReference>
<dbReference type="AlphaFoldDB" id="A0A1M5JP97"/>
<name>A0A1M5JP97_9FLAO</name>
<dbReference type="GO" id="GO:0006355">
    <property type="term" value="P:regulation of DNA-templated transcription"/>
    <property type="evidence" value="ECO:0007669"/>
    <property type="project" value="InterPro"/>
</dbReference>
<dbReference type="RefSeq" id="WP_073059775.1">
    <property type="nucleotide sequence ID" value="NZ_FQWT01000001.1"/>
</dbReference>
<dbReference type="PRINTS" id="PR00038">
    <property type="entry name" value="HTHLUXR"/>
</dbReference>
<evidence type="ECO:0000259" key="5">
    <source>
        <dbReference type="PROSITE" id="PS50110"/>
    </source>
</evidence>
<gene>
    <name evidence="6" type="ORF">SAMN05421866_0402</name>
</gene>
<dbReference type="Pfam" id="PF00072">
    <property type="entry name" value="Response_reg"/>
    <property type="match status" value="1"/>
</dbReference>
<dbReference type="InterPro" id="IPR011006">
    <property type="entry name" value="CheY-like_superfamily"/>
</dbReference>
<dbReference type="PROSITE" id="PS00622">
    <property type="entry name" value="HTH_LUXR_1"/>
    <property type="match status" value="1"/>
</dbReference>
<dbReference type="SUPFAM" id="SSF46894">
    <property type="entry name" value="C-terminal effector domain of the bipartite response regulators"/>
    <property type="match status" value="1"/>
</dbReference>
<dbReference type="CDD" id="cd06170">
    <property type="entry name" value="LuxR_C_like"/>
    <property type="match status" value="1"/>
</dbReference>
<keyword evidence="2 6" id="KW-0238">DNA-binding</keyword>
<dbReference type="OrthoDB" id="1013073at2"/>
<feature type="domain" description="HTH luxR-type" evidence="4">
    <location>
        <begin position="139"/>
        <end position="204"/>
    </location>
</feature>
<evidence type="ECO:0000256" key="1">
    <source>
        <dbReference type="ARBA" id="ARBA00022553"/>
    </source>
</evidence>
<dbReference type="PROSITE" id="PS50043">
    <property type="entry name" value="HTH_LUXR_2"/>
    <property type="match status" value="1"/>
</dbReference>
<evidence type="ECO:0000313" key="6">
    <source>
        <dbReference type="EMBL" id="SHG42338.1"/>
    </source>
</evidence>
<feature type="modified residue" description="4-aspartylphosphate" evidence="3">
    <location>
        <position position="55"/>
    </location>
</feature>
<dbReference type="Proteomes" id="UP000184047">
    <property type="component" value="Unassembled WGS sequence"/>
</dbReference>
<dbReference type="PANTHER" id="PTHR45566:SF1">
    <property type="entry name" value="HTH-TYPE TRANSCRIPTIONAL REGULATOR YHJB-RELATED"/>
    <property type="match status" value="1"/>
</dbReference>
<dbReference type="EMBL" id="FQWT01000001">
    <property type="protein sequence ID" value="SHG42338.1"/>
    <property type="molecule type" value="Genomic_DNA"/>
</dbReference>
<evidence type="ECO:0000256" key="3">
    <source>
        <dbReference type="PROSITE-ProRule" id="PRU00169"/>
    </source>
</evidence>
<dbReference type="InterPro" id="IPR051015">
    <property type="entry name" value="EvgA-like"/>
</dbReference>
<proteinExistence type="predicted"/>
<dbReference type="PANTHER" id="PTHR45566">
    <property type="entry name" value="HTH-TYPE TRANSCRIPTIONAL REGULATOR YHJB-RELATED"/>
    <property type="match status" value="1"/>
</dbReference>
<dbReference type="PROSITE" id="PS50110">
    <property type="entry name" value="RESPONSE_REGULATORY"/>
    <property type="match status" value="1"/>
</dbReference>
<sequence>MEKKILIADDHSVVRLGTSVILQDALENVSIDFAINYPELKKKLRTEKFDLLILDIEMEGSIYKLMIKELKEIQEDLLIMIFSSSMENVAIEYIMEGAEGYVSKLSNDETLAKAVKYILENGHYYPPALVKQLTLQPDKNDPVKKLSKREFEVFRLLGEGNGNLEIANELKIQAGTMSTYKKRIYSKLGINNLIDLFKIYKNLD</sequence>
<dbReference type="InterPro" id="IPR058245">
    <property type="entry name" value="NreC/VraR/RcsB-like_REC"/>
</dbReference>
<dbReference type="Pfam" id="PF00196">
    <property type="entry name" value="GerE"/>
    <property type="match status" value="1"/>
</dbReference>
<accession>A0A1M5JP97</accession>
<dbReference type="InterPro" id="IPR000792">
    <property type="entry name" value="Tscrpt_reg_LuxR_C"/>
</dbReference>
<dbReference type="STRING" id="421058.SAMN05421866_0402"/>
<organism evidence="6 7">
    <name type="scientific">Chryseobacterium oranimense</name>
    <dbReference type="NCBI Taxonomy" id="421058"/>
    <lineage>
        <taxon>Bacteria</taxon>
        <taxon>Pseudomonadati</taxon>
        <taxon>Bacteroidota</taxon>
        <taxon>Flavobacteriia</taxon>
        <taxon>Flavobacteriales</taxon>
        <taxon>Weeksellaceae</taxon>
        <taxon>Chryseobacterium group</taxon>
        <taxon>Chryseobacterium</taxon>
    </lineage>
</organism>
<protein>
    <submittedName>
        <fullName evidence="6">DNA-binding response regulator, NarL/FixJ family, contains REC and HTH domains</fullName>
    </submittedName>
</protein>
<dbReference type="InterPro" id="IPR001789">
    <property type="entry name" value="Sig_transdc_resp-reg_receiver"/>
</dbReference>
<dbReference type="eggNOG" id="COG2197">
    <property type="taxonomic scope" value="Bacteria"/>
</dbReference>